<feature type="region of interest" description="Disordered" evidence="1">
    <location>
        <begin position="345"/>
        <end position="367"/>
    </location>
</feature>
<accession>A0ABS7B479</accession>
<reference evidence="2 3" key="1">
    <citation type="journal article" date="2013" name="Antonie Van Leeuwenhoek">
        <title>Actinoplanes hulinensis sp. nov., a novel actinomycete isolated from soybean root (Glycine max (L.) Merr).</title>
        <authorList>
            <person name="Shen Y."/>
            <person name="Liu C."/>
            <person name="Wang X."/>
            <person name="Zhao J."/>
            <person name="Jia F."/>
            <person name="Zhang Y."/>
            <person name="Wang L."/>
            <person name="Yang D."/>
            <person name="Xiang W."/>
        </authorList>
    </citation>
    <scope>NUCLEOTIDE SEQUENCE [LARGE SCALE GENOMIC DNA]</scope>
    <source>
        <strain evidence="2 3">NEAU-M9</strain>
    </source>
</reference>
<feature type="compositionally biased region" description="Basic and acidic residues" evidence="1">
    <location>
        <begin position="262"/>
        <end position="273"/>
    </location>
</feature>
<evidence type="ECO:0000313" key="2">
    <source>
        <dbReference type="EMBL" id="MBW6435838.1"/>
    </source>
</evidence>
<keyword evidence="3" id="KW-1185">Reference proteome</keyword>
<dbReference type="EMBL" id="JAHXZI010000009">
    <property type="protein sequence ID" value="MBW6435838.1"/>
    <property type="molecule type" value="Genomic_DNA"/>
</dbReference>
<name>A0ABS7B479_9ACTN</name>
<protein>
    <submittedName>
        <fullName evidence="2">Uncharacterized protein</fullName>
    </submittedName>
</protein>
<dbReference type="Proteomes" id="UP001519863">
    <property type="component" value="Unassembled WGS sequence"/>
</dbReference>
<comment type="caution">
    <text evidence="2">The sequence shown here is derived from an EMBL/GenBank/DDBJ whole genome shotgun (WGS) entry which is preliminary data.</text>
</comment>
<proteinExistence type="predicted"/>
<gene>
    <name evidence="2" type="ORF">KZ829_19030</name>
</gene>
<evidence type="ECO:0000256" key="1">
    <source>
        <dbReference type="SAM" id="MobiDB-lite"/>
    </source>
</evidence>
<dbReference type="RefSeq" id="WP_220145254.1">
    <property type="nucleotide sequence ID" value="NZ_JAHXZI010000009.1"/>
</dbReference>
<evidence type="ECO:0000313" key="3">
    <source>
        <dbReference type="Proteomes" id="UP001519863"/>
    </source>
</evidence>
<organism evidence="2 3">
    <name type="scientific">Actinoplanes hulinensis</name>
    <dbReference type="NCBI Taxonomy" id="1144547"/>
    <lineage>
        <taxon>Bacteria</taxon>
        <taxon>Bacillati</taxon>
        <taxon>Actinomycetota</taxon>
        <taxon>Actinomycetes</taxon>
        <taxon>Micromonosporales</taxon>
        <taxon>Micromonosporaceae</taxon>
        <taxon>Actinoplanes</taxon>
    </lineage>
</organism>
<sequence>MAESGPRYTAGDVPGLRRDLADWYGGTQGTQFYYNAILMGQQQLRPPGPPERVAPALAAAETSRLRDGDLWYVDEDLCALLNAAHPSMPAFAPRPTDLPSKTGFAVFAEPIAAYDAQEARRDDIVDALADVHGGDEFRRIGREAYEDQARIVAVSWGPVDNPHWKAGGLWMSFYAVTDKTTDDLLAGHPGAAVHARAMLPPLPVDNEAAIAWRPDGAAPEEYMLTGVDDQHGTLSWTRLVFATFQLAAQANLAEAEDQTTPRPERRRTERAGLPPRDVRIIRLRRTVAAARDADQTGTGRDWQHRWIVRGHWRNQWYPSLGDHRPLWIAPYLKGPADAPLIGGDKVNVVNTPKAPDQDHPQWDSPEG</sequence>
<feature type="region of interest" description="Disordered" evidence="1">
    <location>
        <begin position="252"/>
        <end position="273"/>
    </location>
</feature>